<evidence type="ECO:0000256" key="2">
    <source>
        <dbReference type="ARBA" id="ARBA00012527"/>
    </source>
</evidence>
<evidence type="ECO:0000313" key="11">
    <source>
        <dbReference type="EMBL" id="EFJ21519.1"/>
    </source>
</evidence>
<dbReference type="FunCoup" id="D8RLF6">
    <property type="interactions" value="155"/>
</dbReference>
<dbReference type="Gramene" id="EFJ27120">
    <property type="protein sequence ID" value="EFJ27120"/>
    <property type="gene ID" value="SELMODRAFT_412771"/>
</dbReference>
<evidence type="ECO:0000256" key="1">
    <source>
        <dbReference type="ARBA" id="ARBA00004496"/>
    </source>
</evidence>
<comment type="catalytic activity">
    <reaction evidence="8">
        <text>1,5-bis(diphospho)-1D-myo-inositol 2,3,4,6-tetrakisphosphate + H2O = 1-diphospho-1D-myo-inositol 2,3,4,5,6-pentakisphosphate + phosphate + 2 H(+)</text>
        <dbReference type="Rhea" id="RHEA:79699"/>
        <dbReference type="ChEBI" id="CHEBI:15377"/>
        <dbReference type="ChEBI" id="CHEBI:15378"/>
        <dbReference type="ChEBI" id="CHEBI:43474"/>
        <dbReference type="ChEBI" id="CHEBI:74946"/>
        <dbReference type="ChEBI" id="CHEBI:77983"/>
        <dbReference type="EC" id="3.6.1.52"/>
    </reaction>
    <physiologicalReaction direction="left-to-right" evidence="8">
        <dbReference type="Rhea" id="RHEA:79700"/>
    </physiologicalReaction>
</comment>
<dbReference type="GO" id="GO:0008486">
    <property type="term" value="F:diphosphoinositol-polyphosphate diphosphatase activity"/>
    <property type="evidence" value="ECO:0007669"/>
    <property type="project" value="UniProtKB-EC"/>
</dbReference>
<organism evidence="13">
    <name type="scientific">Selaginella moellendorffii</name>
    <name type="common">Spikemoss</name>
    <dbReference type="NCBI Taxonomy" id="88036"/>
    <lineage>
        <taxon>Eukaryota</taxon>
        <taxon>Viridiplantae</taxon>
        <taxon>Streptophyta</taxon>
        <taxon>Embryophyta</taxon>
        <taxon>Tracheophyta</taxon>
        <taxon>Lycopodiopsida</taxon>
        <taxon>Selaginellales</taxon>
        <taxon>Selaginellaceae</taxon>
        <taxon>Selaginella</taxon>
    </lineage>
</organism>
<dbReference type="HOGENOM" id="CLU_047845_5_3_1"/>
<dbReference type="InterPro" id="IPR020428">
    <property type="entry name" value="PFA-DSPs"/>
</dbReference>
<dbReference type="OMA" id="GMATWKP"/>
<dbReference type="FunFam" id="3.90.190.10:FF:000035">
    <property type="entry name" value="Tyrosine phosphatase, putative"/>
    <property type="match status" value="1"/>
</dbReference>
<sequence length="223" mass="25366">MPSSDVSSDGSELAALLGDGGKGSPKVIPPPNFGMVDWGIYRSSYPTAENLPFLKKLRLRSIVYLCPEPYLNHEFVAENKIKLFQFGIEGKCEPAVEIPEGVIRDALRVVLDVENYPLLIHCNRGKHRTGVLVGCYRKVHKWSLASILDEYDRYAGAKARLRDKQFVEAFDASRMQRKGQIWKAISWWLRAFCDGQTLQELKSLDSREREIERAHGHNCRNSC</sequence>
<feature type="domain" description="Tyrosine-protein phosphatase" evidence="10">
    <location>
        <begin position="32"/>
        <end position="183"/>
    </location>
</feature>
<protein>
    <recommendedName>
        <fullName evidence="2">diphosphoinositol-polyphosphate diphosphatase</fullName>
        <ecNumber evidence="2">3.6.1.52</ecNumber>
    </recommendedName>
</protein>
<dbReference type="InterPro" id="IPR029021">
    <property type="entry name" value="Prot-tyrosine_phosphatase-like"/>
</dbReference>
<comment type="similarity">
    <text evidence="5">Belongs to the protein-tyrosine phosphatase family. Atypical dual-specificity phosphatase Siw14-like subfamily.</text>
</comment>
<dbReference type="Gramene" id="EFJ21519">
    <property type="protein sequence ID" value="EFJ21519"/>
    <property type="gene ID" value="SELMODRAFT_107045"/>
</dbReference>
<evidence type="ECO:0000256" key="6">
    <source>
        <dbReference type="ARBA" id="ARBA00047342"/>
    </source>
</evidence>
<dbReference type="PROSITE" id="PS50054">
    <property type="entry name" value="TYR_PHOSPHATASE_DUAL"/>
    <property type="match status" value="1"/>
</dbReference>
<dbReference type="Pfam" id="PF03162">
    <property type="entry name" value="Y_phosphatase2"/>
    <property type="match status" value="1"/>
</dbReference>
<keyword evidence="13" id="KW-1185">Reference proteome</keyword>
<keyword evidence="4" id="KW-0378">Hydrolase</keyword>
<evidence type="ECO:0000256" key="3">
    <source>
        <dbReference type="ARBA" id="ARBA00022490"/>
    </source>
</evidence>
<evidence type="ECO:0000256" key="7">
    <source>
        <dbReference type="ARBA" id="ARBA00047562"/>
    </source>
</evidence>
<dbReference type="EMBL" id="GL377583">
    <property type="protein sequence ID" value="EFJ27120.1"/>
    <property type="molecule type" value="Genomic_DNA"/>
</dbReference>
<proteinExistence type="inferred from homology"/>
<name>D8RLF6_SELML</name>
<dbReference type="eggNOG" id="KOG1572">
    <property type="taxonomic scope" value="Eukaryota"/>
</dbReference>
<dbReference type="AlphaFoldDB" id="D8RLF6"/>
<dbReference type="CDD" id="cd14528">
    <property type="entry name" value="PFA-DSP_Siw14"/>
    <property type="match status" value="1"/>
</dbReference>
<dbReference type="SUPFAM" id="SSF52799">
    <property type="entry name" value="(Phosphotyrosine protein) phosphatases II"/>
    <property type="match status" value="1"/>
</dbReference>
<comment type="catalytic activity">
    <reaction evidence="7">
        <text>3,5-bis(diphospho)-1D-myo-inositol 1,2,4,6-tetrakisphosphate + H2O = 3-diphospho-1D-myo-inositol 1,2,4,5,6-pentakisphosphate + phosphate + 2 H(+)</text>
        <dbReference type="Rhea" id="RHEA:56312"/>
        <dbReference type="ChEBI" id="CHEBI:15377"/>
        <dbReference type="ChEBI" id="CHEBI:15378"/>
        <dbReference type="ChEBI" id="CHEBI:43474"/>
        <dbReference type="ChEBI" id="CHEBI:140372"/>
        <dbReference type="ChEBI" id="CHEBI:140374"/>
        <dbReference type="EC" id="3.6.1.52"/>
    </reaction>
    <physiologicalReaction direction="left-to-right" evidence="7">
        <dbReference type="Rhea" id="RHEA:56313"/>
    </physiologicalReaction>
</comment>
<dbReference type="EMBL" id="GL377599">
    <property type="protein sequence ID" value="EFJ21519.1"/>
    <property type="molecule type" value="Genomic_DNA"/>
</dbReference>
<dbReference type="InParanoid" id="D8RLF6"/>
<evidence type="ECO:0000256" key="9">
    <source>
        <dbReference type="ARBA" id="ARBA00048424"/>
    </source>
</evidence>
<gene>
    <name evidence="11" type="ORF">SELMODRAFT_107045</name>
    <name evidence="12" type="ORF">SELMODRAFT_412771</name>
</gene>
<dbReference type="InterPro" id="IPR016130">
    <property type="entry name" value="Tyr_Pase_AS"/>
</dbReference>
<comment type="catalytic activity">
    <reaction evidence="6">
        <text>5-diphospho-1D-myo-inositol 1,2,3,4,6-pentakisphosphate + H2O = 1D-myo-inositol hexakisphosphate + phosphate + H(+)</text>
        <dbReference type="Rhea" id="RHEA:22384"/>
        <dbReference type="ChEBI" id="CHEBI:15377"/>
        <dbReference type="ChEBI" id="CHEBI:15378"/>
        <dbReference type="ChEBI" id="CHEBI:43474"/>
        <dbReference type="ChEBI" id="CHEBI:58130"/>
        <dbReference type="ChEBI" id="CHEBI:58628"/>
        <dbReference type="EC" id="3.6.1.52"/>
    </reaction>
    <physiologicalReaction direction="left-to-right" evidence="6">
        <dbReference type="Rhea" id="RHEA:22385"/>
    </physiologicalReaction>
</comment>
<dbReference type="InterPro" id="IPR020422">
    <property type="entry name" value="TYR_PHOSPHATASE_DUAL_dom"/>
</dbReference>
<accession>D8RLF6</accession>
<dbReference type="Proteomes" id="UP000001514">
    <property type="component" value="Unassembled WGS sequence"/>
</dbReference>
<evidence type="ECO:0000313" key="13">
    <source>
        <dbReference type="Proteomes" id="UP000001514"/>
    </source>
</evidence>
<dbReference type="KEGG" id="smo:SELMODRAFT_412771"/>
<dbReference type="PRINTS" id="PR01911">
    <property type="entry name" value="PFDSPHPHTASE"/>
</dbReference>
<dbReference type="PANTHER" id="PTHR31126">
    <property type="entry name" value="TYROSINE-PROTEIN PHOSPHATASE"/>
    <property type="match status" value="1"/>
</dbReference>
<dbReference type="Gene3D" id="3.90.190.10">
    <property type="entry name" value="Protein tyrosine phosphatase superfamily"/>
    <property type="match status" value="1"/>
</dbReference>
<evidence type="ECO:0000256" key="4">
    <source>
        <dbReference type="ARBA" id="ARBA00022801"/>
    </source>
</evidence>
<evidence type="ECO:0000259" key="10">
    <source>
        <dbReference type="PROSITE" id="PS50054"/>
    </source>
</evidence>
<dbReference type="PROSITE" id="PS00383">
    <property type="entry name" value="TYR_PHOSPHATASE_1"/>
    <property type="match status" value="1"/>
</dbReference>
<dbReference type="GO" id="GO:0016791">
    <property type="term" value="F:phosphatase activity"/>
    <property type="evidence" value="ECO:0000318"/>
    <property type="project" value="GO_Central"/>
</dbReference>
<dbReference type="STRING" id="88036.D8RLF6"/>
<comment type="catalytic activity">
    <reaction evidence="9">
        <text>6-diphospho-1D-myo-inositol pentakisphosphate + H2O = 1D-myo-inositol hexakisphosphate + phosphate + H(+)</text>
        <dbReference type="Rhea" id="RHEA:79703"/>
        <dbReference type="ChEBI" id="CHEBI:15377"/>
        <dbReference type="ChEBI" id="CHEBI:15378"/>
        <dbReference type="ChEBI" id="CHEBI:43474"/>
        <dbReference type="ChEBI" id="CHEBI:58130"/>
        <dbReference type="ChEBI" id="CHEBI:230534"/>
        <dbReference type="EC" id="3.6.1.52"/>
    </reaction>
    <physiologicalReaction direction="left-to-right" evidence="9">
        <dbReference type="Rhea" id="RHEA:79704"/>
    </physiologicalReaction>
</comment>
<evidence type="ECO:0000313" key="12">
    <source>
        <dbReference type="EMBL" id="EFJ27120.1"/>
    </source>
</evidence>
<evidence type="ECO:0000256" key="8">
    <source>
        <dbReference type="ARBA" id="ARBA00047927"/>
    </source>
</evidence>
<reference evidence="12 13" key="1">
    <citation type="journal article" date="2011" name="Science">
        <title>The Selaginella genome identifies genetic changes associated with the evolution of vascular plants.</title>
        <authorList>
            <person name="Banks J.A."/>
            <person name="Nishiyama T."/>
            <person name="Hasebe M."/>
            <person name="Bowman J.L."/>
            <person name="Gribskov M."/>
            <person name="dePamphilis C."/>
            <person name="Albert V.A."/>
            <person name="Aono N."/>
            <person name="Aoyama T."/>
            <person name="Ambrose B.A."/>
            <person name="Ashton N.W."/>
            <person name="Axtell M.J."/>
            <person name="Barker E."/>
            <person name="Barker M.S."/>
            <person name="Bennetzen J.L."/>
            <person name="Bonawitz N.D."/>
            <person name="Chapple C."/>
            <person name="Cheng C."/>
            <person name="Correa L.G."/>
            <person name="Dacre M."/>
            <person name="DeBarry J."/>
            <person name="Dreyer I."/>
            <person name="Elias M."/>
            <person name="Engstrom E.M."/>
            <person name="Estelle M."/>
            <person name="Feng L."/>
            <person name="Finet C."/>
            <person name="Floyd S.K."/>
            <person name="Frommer W.B."/>
            <person name="Fujita T."/>
            <person name="Gramzow L."/>
            <person name="Gutensohn M."/>
            <person name="Harholt J."/>
            <person name="Hattori M."/>
            <person name="Heyl A."/>
            <person name="Hirai T."/>
            <person name="Hiwatashi Y."/>
            <person name="Ishikawa M."/>
            <person name="Iwata M."/>
            <person name="Karol K.G."/>
            <person name="Koehler B."/>
            <person name="Kolukisaoglu U."/>
            <person name="Kubo M."/>
            <person name="Kurata T."/>
            <person name="Lalonde S."/>
            <person name="Li K."/>
            <person name="Li Y."/>
            <person name="Litt A."/>
            <person name="Lyons E."/>
            <person name="Manning G."/>
            <person name="Maruyama T."/>
            <person name="Michael T.P."/>
            <person name="Mikami K."/>
            <person name="Miyazaki S."/>
            <person name="Morinaga S."/>
            <person name="Murata T."/>
            <person name="Mueller-Roeber B."/>
            <person name="Nelson D.R."/>
            <person name="Obara M."/>
            <person name="Oguri Y."/>
            <person name="Olmstead R.G."/>
            <person name="Onodera N."/>
            <person name="Petersen B.L."/>
            <person name="Pils B."/>
            <person name="Prigge M."/>
            <person name="Rensing S.A."/>
            <person name="Riano-Pachon D.M."/>
            <person name="Roberts A.W."/>
            <person name="Sato Y."/>
            <person name="Scheller H.V."/>
            <person name="Schulz B."/>
            <person name="Schulz C."/>
            <person name="Shakirov E.V."/>
            <person name="Shibagaki N."/>
            <person name="Shinohara N."/>
            <person name="Shippen D.E."/>
            <person name="Soerensen I."/>
            <person name="Sotooka R."/>
            <person name="Sugimoto N."/>
            <person name="Sugita M."/>
            <person name="Sumikawa N."/>
            <person name="Tanurdzic M."/>
            <person name="Theissen G."/>
            <person name="Ulvskov P."/>
            <person name="Wakazuki S."/>
            <person name="Weng J.K."/>
            <person name="Willats W.W."/>
            <person name="Wipf D."/>
            <person name="Wolf P.G."/>
            <person name="Yang L."/>
            <person name="Zimmer A.D."/>
            <person name="Zhu Q."/>
            <person name="Mitros T."/>
            <person name="Hellsten U."/>
            <person name="Loque D."/>
            <person name="Otillar R."/>
            <person name="Salamov A."/>
            <person name="Schmutz J."/>
            <person name="Shapiro H."/>
            <person name="Lindquist E."/>
            <person name="Lucas S."/>
            <person name="Rokhsar D."/>
            <person name="Grigoriev I.V."/>
        </authorList>
    </citation>
    <scope>NUCLEOTIDE SEQUENCE [LARGE SCALE GENOMIC DNA]</scope>
</reference>
<dbReference type="GO" id="GO:0005737">
    <property type="term" value="C:cytoplasm"/>
    <property type="evidence" value="ECO:0000318"/>
    <property type="project" value="GO_Central"/>
</dbReference>
<dbReference type="PANTHER" id="PTHR31126:SF48">
    <property type="entry name" value="INOSITOL PHOSPHATASE SIW14"/>
    <property type="match status" value="1"/>
</dbReference>
<dbReference type="OrthoDB" id="6375174at2759"/>
<dbReference type="KEGG" id="smo:SELMODRAFT_107045"/>
<dbReference type="EC" id="3.6.1.52" evidence="2"/>
<comment type="subcellular location">
    <subcellularLocation>
        <location evidence="1">Cytoplasm</location>
    </subcellularLocation>
</comment>
<dbReference type="InterPro" id="IPR004861">
    <property type="entry name" value="Siw14-like"/>
</dbReference>
<keyword evidence="3" id="KW-0963">Cytoplasm</keyword>
<evidence type="ECO:0000256" key="5">
    <source>
        <dbReference type="ARBA" id="ARBA00044949"/>
    </source>
</evidence>